<protein>
    <submittedName>
        <fullName evidence="1">Uncharacterized protein</fullName>
    </submittedName>
</protein>
<dbReference type="EMBL" id="KZ819285">
    <property type="protein sequence ID" value="PWO00384.1"/>
    <property type="molecule type" value="Genomic_DNA"/>
</dbReference>
<evidence type="ECO:0000313" key="2">
    <source>
        <dbReference type="Proteomes" id="UP000245946"/>
    </source>
</evidence>
<organism evidence="1 2">
    <name type="scientific">Tilletiopsis washingtonensis</name>
    <dbReference type="NCBI Taxonomy" id="58919"/>
    <lineage>
        <taxon>Eukaryota</taxon>
        <taxon>Fungi</taxon>
        <taxon>Dikarya</taxon>
        <taxon>Basidiomycota</taxon>
        <taxon>Ustilaginomycotina</taxon>
        <taxon>Exobasidiomycetes</taxon>
        <taxon>Entylomatales</taxon>
        <taxon>Entylomatales incertae sedis</taxon>
        <taxon>Tilletiopsis</taxon>
    </lineage>
</organism>
<dbReference type="Proteomes" id="UP000245946">
    <property type="component" value="Unassembled WGS sequence"/>
</dbReference>
<proteinExistence type="predicted"/>
<accession>A0A316ZJD5</accession>
<dbReference type="GeneID" id="37266895"/>
<gene>
    <name evidence="1" type="ORF">FA09DRAFT_184491</name>
</gene>
<evidence type="ECO:0000313" key="1">
    <source>
        <dbReference type="EMBL" id="PWO00384.1"/>
    </source>
</evidence>
<dbReference type="RefSeq" id="XP_025600662.1">
    <property type="nucleotide sequence ID" value="XM_025739349.1"/>
</dbReference>
<dbReference type="AlphaFoldDB" id="A0A316ZJD5"/>
<sequence>MRDEARRRVLLGEEVCLALKRGVSGCAVDTWPISSPKLAGVDARWTSRRRCPSVPTRRWSVSSQCRSPIRWSTLASHQRRCYQPDTHRSPHASQATPATSCAKEQAVARVSGPSWRAARRWRGCVAGRSALQWEAHPPSRRRSSAKAPRSWGLRSSCYAQAAASDCRCAAVASRRRSQRHLAASPR</sequence>
<keyword evidence="2" id="KW-1185">Reference proteome</keyword>
<name>A0A316ZJD5_9BASI</name>
<reference evidence="1 2" key="1">
    <citation type="journal article" date="2018" name="Mol. Biol. Evol.">
        <title>Broad Genomic Sampling Reveals a Smut Pathogenic Ancestry of the Fungal Clade Ustilaginomycotina.</title>
        <authorList>
            <person name="Kijpornyongpan T."/>
            <person name="Mondo S.J."/>
            <person name="Barry K."/>
            <person name="Sandor L."/>
            <person name="Lee J."/>
            <person name="Lipzen A."/>
            <person name="Pangilinan J."/>
            <person name="LaButti K."/>
            <person name="Hainaut M."/>
            <person name="Henrissat B."/>
            <person name="Grigoriev I.V."/>
            <person name="Spatafora J.W."/>
            <person name="Aime M.C."/>
        </authorList>
    </citation>
    <scope>NUCLEOTIDE SEQUENCE [LARGE SCALE GENOMIC DNA]</scope>
    <source>
        <strain evidence="1 2">MCA 4186</strain>
    </source>
</reference>